<protein>
    <submittedName>
        <fullName evidence="3">Uncharacterized protein</fullName>
    </submittedName>
</protein>
<dbReference type="Proteomes" id="UP000541444">
    <property type="component" value="Unassembled WGS sequence"/>
</dbReference>
<dbReference type="AlphaFoldDB" id="A0A7J7NWX8"/>
<dbReference type="PANTHER" id="PTHR33431:SF3">
    <property type="entry name" value="ENABLED-LIKE PROTEIN (DUF1635)"/>
    <property type="match status" value="1"/>
</dbReference>
<evidence type="ECO:0000256" key="2">
    <source>
        <dbReference type="SAM" id="MobiDB-lite"/>
    </source>
</evidence>
<dbReference type="Pfam" id="PF07795">
    <property type="entry name" value="DUF1635"/>
    <property type="match status" value="1"/>
</dbReference>
<feature type="coiled-coil region" evidence="1">
    <location>
        <begin position="19"/>
        <end position="60"/>
    </location>
</feature>
<feature type="region of interest" description="Disordered" evidence="2">
    <location>
        <begin position="69"/>
        <end position="93"/>
    </location>
</feature>
<name>A0A7J7NWX8_9MAGN</name>
<dbReference type="PANTHER" id="PTHR33431">
    <property type="entry name" value="ENABLED-LIKE PROTEIN (DUF1635)"/>
    <property type="match status" value="1"/>
</dbReference>
<dbReference type="OrthoDB" id="784654at2759"/>
<proteinExistence type="predicted"/>
<gene>
    <name evidence="3" type="ORF">GIB67_018016</name>
</gene>
<dbReference type="EMBL" id="JACGCM010000479">
    <property type="protein sequence ID" value="KAF6171492.1"/>
    <property type="molecule type" value="Genomic_DNA"/>
</dbReference>
<accession>A0A7J7NWX8</accession>
<comment type="caution">
    <text evidence="3">The sequence shown here is derived from an EMBL/GenBank/DDBJ whole genome shotgun (WGS) entry which is preliminary data.</text>
</comment>
<sequence>MEELSYSLFYTTLELETTRLEAQEEIQKREDQITHLKDLLNIAIQERDEAQEKSQKLIMEKLLVLRQQQPQQTPPLSGISSLSSSDCEESIVSSPMDDPILQLTVEKPLPEKGKFLQAVMKAGPLLQTLLLAGPLPQWRHPPPPLQSYEIPPVLIPSHSPPPPPQTYLLQHDTSNININSCGSLNEKKRSLAVFEISDSSVHNKYQRVSLH</sequence>
<keyword evidence="1" id="KW-0175">Coiled coil</keyword>
<reference evidence="3 4" key="1">
    <citation type="journal article" date="2020" name="IScience">
        <title>Genome Sequencing of the Endangered Kingdonia uniflora (Circaeasteraceae, Ranunculales) Reveals Potential Mechanisms of Evolutionary Specialization.</title>
        <authorList>
            <person name="Sun Y."/>
            <person name="Deng T."/>
            <person name="Zhang A."/>
            <person name="Moore M.J."/>
            <person name="Landis J.B."/>
            <person name="Lin N."/>
            <person name="Zhang H."/>
            <person name="Zhang X."/>
            <person name="Huang J."/>
            <person name="Zhang X."/>
            <person name="Sun H."/>
            <person name="Wang H."/>
        </authorList>
    </citation>
    <scope>NUCLEOTIDE SEQUENCE [LARGE SCALE GENOMIC DNA]</scope>
    <source>
        <strain evidence="3">TB1705</strain>
        <tissue evidence="3">Leaf</tissue>
    </source>
</reference>
<dbReference type="InterPro" id="IPR012862">
    <property type="entry name" value="DUF1635"/>
</dbReference>
<keyword evidence="4" id="KW-1185">Reference proteome</keyword>
<evidence type="ECO:0000256" key="1">
    <source>
        <dbReference type="SAM" id="Coils"/>
    </source>
</evidence>
<evidence type="ECO:0000313" key="4">
    <source>
        <dbReference type="Proteomes" id="UP000541444"/>
    </source>
</evidence>
<evidence type="ECO:0000313" key="3">
    <source>
        <dbReference type="EMBL" id="KAF6171492.1"/>
    </source>
</evidence>
<organism evidence="3 4">
    <name type="scientific">Kingdonia uniflora</name>
    <dbReference type="NCBI Taxonomy" id="39325"/>
    <lineage>
        <taxon>Eukaryota</taxon>
        <taxon>Viridiplantae</taxon>
        <taxon>Streptophyta</taxon>
        <taxon>Embryophyta</taxon>
        <taxon>Tracheophyta</taxon>
        <taxon>Spermatophyta</taxon>
        <taxon>Magnoliopsida</taxon>
        <taxon>Ranunculales</taxon>
        <taxon>Circaeasteraceae</taxon>
        <taxon>Kingdonia</taxon>
    </lineage>
</organism>